<feature type="domain" description="HTH cro/C1-type" evidence="1">
    <location>
        <begin position="1"/>
        <end position="34"/>
    </location>
</feature>
<name>A0A3R8MYI8_STRSU</name>
<evidence type="ECO:0000313" key="2">
    <source>
        <dbReference type="EMBL" id="RRN47998.1"/>
    </source>
</evidence>
<organism evidence="2 3">
    <name type="scientific">Streptococcus suis</name>
    <dbReference type="NCBI Taxonomy" id="1307"/>
    <lineage>
        <taxon>Bacteria</taxon>
        <taxon>Bacillati</taxon>
        <taxon>Bacillota</taxon>
        <taxon>Bacilli</taxon>
        <taxon>Lactobacillales</taxon>
        <taxon>Streptococcaceae</taxon>
        <taxon>Streptococcus</taxon>
    </lineage>
</organism>
<dbReference type="InterPro" id="IPR001387">
    <property type="entry name" value="Cro/C1-type_HTH"/>
</dbReference>
<comment type="caution">
    <text evidence="2">The sequence shown here is derived from an EMBL/GenBank/DDBJ whole genome shotgun (WGS) entry which is preliminary data.</text>
</comment>
<dbReference type="EMBL" id="RRZO01000165">
    <property type="protein sequence ID" value="RRN47998.1"/>
    <property type="molecule type" value="Genomic_DNA"/>
</dbReference>
<reference evidence="2 3" key="1">
    <citation type="submission" date="2018-11" db="EMBL/GenBank/DDBJ databases">
        <title>Changes in penicillin susceptibility of Streptococcus suis isolates by amino acid alterations in the penicillin-binding protein.</title>
        <authorList>
            <person name="Niemann L."/>
            <person name="Eichhorn I."/>
        </authorList>
    </citation>
    <scope>NUCLEOTIDE SEQUENCE [LARGE SCALE GENOMIC DNA]</scope>
    <source>
        <strain evidence="2 3">IMT40738</strain>
    </source>
</reference>
<dbReference type="PROSITE" id="PS50943">
    <property type="entry name" value="HTH_CROC1"/>
    <property type="match status" value="1"/>
</dbReference>
<dbReference type="InterPro" id="IPR010982">
    <property type="entry name" value="Lambda_DNA-bd_dom_sf"/>
</dbReference>
<sequence length="40" mass="4519">ISKTTFYKLKNGENITTDVLVKICNVLNCDISEIVECVEE</sequence>
<accession>A0A3R8MYI8</accession>
<dbReference type="Gene3D" id="1.10.260.40">
    <property type="entry name" value="lambda repressor-like DNA-binding domains"/>
    <property type="match status" value="1"/>
</dbReference>
<dbReference type="AlphaFoldDB" id="A0A3R8MYI8"/>
<dbReference type="RefSeq" id="WP_142997989.1">
    <property type="nucleotide sequence ID" value="NZ_RRZO01000165.1"/>
</dbReference>
<evidence type="ECO:0000313" key="3">
    <source>
        <dbReference type="Proteomes" id="UP000278566"/>
    </source>
</evidence>
<gene>
    <name evidence="2" type="ORF">EI220_12590</name>
</gene>
<dbReference type="GO" id="GO:0003677">
    <property type="term" value="F:DNA binding"/>
    <property type="evidence" value="ECO:0007669"/>
    <property type="project" value="InterPro"/>
</dbReference>
<proteinExistence type="predicted"/>
<evidence type="ECO:0000259" key="1">
    <source>
        <dbReference type="PROSITE" id="PS50943"/>
    </source>
</evidence>
<dbReference type="Pfam" id="PF13443">
    <property type="entry name" value="HTH_26"/>
    <property type="match status" value="1"/>
</dbReference>
<protein>
    <submittedName>
        <fullName evidence="2">XRE family transcriptional regulator</fullName>
    </submittedName>
</protein>
<dbReference type="SUPFAM" id="SSF47413">
    <property type="entry name" value="lambda repressor-like DNA-binding domains"/>
    <property type="match status" value="1"/>
</dbReference>
<feature type="non-terminal residue" evidence="2">
    <location>
        <position position="1"/>
    </location>
</feature>
<dbReference type="CDD" id="cd00093">
    <property type="entry name" value="HTH_XRE"/>
    <property type="match status" value="1"/>
</dbReference>
<dbReference type="Proteomes" id="UP000278566">
    <property type="component" value="Unassembled WGS sequence"/>
</dbReference>